<keyword evidence="2" id="KW-1185">Reference proteome</keyword>
<dbReference type="InterPro" id="IPR021146">
    <property type="entry name" value="Phage_gp6-like_head-tail"/>
</dbReference>
<evidence type="ECO:0008006" key="3">
    <source>
        <dbReference type="Google" id="ProtNLM"/>
    </source>
</evidence>
<sequence length="96" mass="11006">MIVNLEEVKQFLRIDSEDVDEDTILQIILDAAEEYLKDATGKTFTGDSSKAKLFIMVLVTDWYENREMIGKASDKTRLSIQSLLLQLEYSESEVII</sequence>
<evidence type="ECO:0000313" key="2">
    <source>
        <dbReference type="Proteomes" id="UP001321786"/>
    </source>
</evidence>
<accession>A0AAU9EQQ0</accession>
<proteinExistence type="predicted"/>
<dbReference type="KEGG" id="hprf:HLPR_11410"/>
<evidence type="ECO:0000313" key="1">
    <source>
        <dbReference type="EMBL" id="BEP28810.1"/>
    </source>
</evidence>
<dbReference type="EMBL" id="AP028654">
    <property type="protein sequence ID" value="BEP28810.1"/>
    <property type="molecule type" value="Genomic_DNA"/>
</dbReference>
<dbReference type="CDD" id="cd08054">
    <property type="entry name" value="gp6"/>
    <property type="match status" value="1"/>
</dbReference>
<gene>
    <name evidence="1" type="ORF">HLPR_11410</name>
</gene>
<dbReference type="InterPro" id="IPR006450">
    <property type="entry name" value="Phage_HK97_gp6-like"/>
</dbReference>
<protein>
    <recommendedName>
        <fullName evidence="3">Phage gp6-like head-tail connector protein</fullName>
    </recommendedName>
</protein>
<dbReference type="Pfam" id="PF05135">
    <property type="entry name" value="Phage_connect_1"/>
    <property type="match status" value="1"/>
</dbReference>
<reference evidence="1 2" key="1">
    <citation type="submission" date="2023-08" db="EMBL/GenBank/DDBJ databases">
        <title>Helicovermis profunda gen. nov., sp. nov., a novel mesophilic, fermentative bacterium within the Bacillota from a deep-sea hydrothermal vent chimney.</title>
        <authorList>
            <person name="Miyazaki U."/>
            <person name="Mizutani D."/>
            <person name="Hashimoto Y."/>
            <person name="Tame A."/>
            <person name="Sawayama S."/>
            <person name="Miyazaki J."/>
            <person name="Takai K."/>
            <person name="Nakagawa S."/>
        </authorList>
    </citation>
    <scope>NUCLEOTIDE SEQUENCE [LARGE SCALE GENOMIC DNA]</scope>
    <source>
        <strain evidence="1 2">S502</strain>
    </source>
</reference>
<name>A0AAU9EQQ0_9FIRM</name>
<dbReference type="AlphaFoldDB" id="A0AAU9EQQ0"/>
<organism evidence="1 2">
    <name type="scientific">Helicovermis profundi</name>
    <dbReference type="NCBI Taxonomy" id="3065157"/>
    <lineage>
        <taxon>Bacteria</taxon>
        <taxon>Bacillati</taxon>
        <taxon>Bacillota</taxon>
        <taxon>Clostridia</taxon>
        <taxon>Helicovermis</taxon>
    </lineage>
</organism>
<dbReference type="Proteomes" id="UP001321786">
    <property type="component" value="Chromosome"/>
</dbReference>
<dbReference type="Gene3D" id="1.10.3230.30">
    <property type="entry name" value="Phage gp6-like head-tail connector protein"/>
    <property type="match status" value="1"/>
</dbReference>
<dbReference type="NCBIfam" id="TIGR01560">
    <property type="entry name" value="put_DNA_pack"/>
    <property type="match status" value="1"/>
</dbReference>
<dbReference type="RefSeq" id="WP_338537115.1">
    <property type="nucleotide sequence ID" value="NZ_AP028654.1"/>
</dbReference>